<reference evidence="2 3" key="1">
    <citation type="submission" date="2019-03" db="EMBL/GenBank/DDBJ databases">
        <title>Genomic Encyclopedia of Type Strains, Phase IV (KMG-IV): sequencing the most valuable type-strain genomes for metagenomic binning, comparative biology and taxonomic classification.</title>
        <authorList>
            <person name="Goeker M."/>
        </authorList>
    </citation>
    <scope>NUCLEOTIDE SEQUENCE [LARGE SCALE GENOMIC DNA]</scope>
    <source>
        <strain evidence="2 3">DSM 103923</strain>
    </source>
</reference>
<keyword evidence="3" id="KW-1185">Reference proteome</keyword>
<sequence length="439" mass="46409">MNPRWISAAAGLFPLTARAADGPAVLGIPVDFILFAATLLGVALFHHHTLRVALTGLIVISLYKIGFTGFHEGTGLAGWLAHMQHEWVVLSNLLGLLLGFALLARQFEDSGVPHALPRFLPDGWKGAFVLLVMVFVLSSFLDNIAAALIGGTVAAHVFRRRVHIGYLAAIVAASNAGGAGSVVGDTTTTMMWIDGVNPLSVLPAYVAAASALLIFGLIAARQQQAYQPIVLTERGGPVDWVRVGIVAWILLAAIATNVTVNTRFPEVSDAFPFLGAAVWVAILLAVPLRKPEWSLLPDALKGSVFLLSLVVCASMMPVEKLPDASWQTAFGLGFISSVFDNIPLTALALAQGGYDWGVLAYAVGFGGSMIWFGSSAGVALSNLFPEARSVGAWLKAGWHVALGYVIGFFFMLAVVGWHPHMPHKDMTAVPPAAAVAPAH</sequence>
<dbReference type="AlphaFoldDB" id="A0A4V2UQS5"/>
<evidence type="ECO:0000313" key="3">
    <source>
        <dbReference type="Proteomes" id="UP000295135"/>
    </source>
</evidence>
<accession>A0A4V2UQS5</accession>
<keyword evidence="1" id="KW-0812">Transmembrane</keyword>
<feature type="transmembrane region" description="Helical" evidence="1">
    <location>
        <begin position="396"/>
        <end position="417"/>
    </location>
</feature>
<dbReference type="PANTHER" id="PTHR43269">
    <property type="entry name" value="SODIUM/PROTON ANTIPORTER 1-RELATED"/>
    <property type="match status" value="1"/>
</dbReference>
<dbReference type="GO" id="GO:0015297">
    <property type="term" value="F:antiporter activity"/>
    <property type="evidence" value="ECO:0007669"/>
    <property type="project" value="InterPro"/>
</dbReference>
<feature type="transmembrane region" description="Helical" evidence="1">
    <location>
        <begin position="300"/>
        <end position="318"/>
    </location>
</feature>
<protein>
    <submittedName>
        <fullName evidence="2">Sodium/proton antiporter (NhaD family)</fullName>
    </submittedName>
</protein>
<feature type="transmembrane region" description="Helical" evidence="1">
    <location>
        <begin position="29"/>
        <end position="45"/>
    </location>
</feature>
<dbReference type="Proteomes" id="UP000295135">
    <property type="component" value="Unassembled WGS sequence"/>
</dbReference>
<feature type="transmembrane region" description="Helical" evidence="1">
    <location>
        <begin position="324"/>
        <end position="346"/>
    </location>
</feature>
<feature type="transmembrane region" description="Helical" evidence="1">
    <location>
        <begin position="162"/>
        <end position="182"/>
    </location>
</feature>
<comment type="caution">
    <text evidence="2">The sequence shown here is derived from an EMBL/GenBank/DDBJ whole genome shotgun (WGS) entry which is preliminary data.</text>
</comment>
<gene>
    <name evidence="2" type="ORF">EDC61_10532</name>
</gene>
<dbReference type="GO" id="GO:0006814">
    <property type="term" value="P:sodium ion transport"/>
    <property type="evidence" value="ECO:0007669"/>
    <property type="project" value="InterPro"/>
</dbReference>
<keyword evidence="1" id="KW-1133">Transmembrane helix</keyword>
<feature type="transmembrane region" description="Helical" evidence="1">
    <location>
        <begin position="127"/>
        <end position="150"/>
    </location>
</feature>
<evidence type="ECO:0000256" key="1">
    <source>
        <dbReference type="SAM" id="Phobius"/>
    </source>
</evidence>
<name>A0A4V2UQS5_9PROT</name>
<dbReference type="EMBL" id="SLZY01000005">
    <property type="protein sequence ID" value="TCS72378.1"/>
    <property type="molecule type" value="Genomic_DNA"/>
</dbReference>
<feature type="transmembrane region" description="Helical" evidence="1">
    <location>
        <begin position="270"/>
        <end position="288"/>
    </location>
</feature>
<dbReference type="PANTHER" id="PTHR43269:SF2">
    <property type="entry name" value="SODIUM_PROTON ANTIPORTER 1-RELATED"/>
    <property type="match status" value="1"/>
</dbReference>
<feature type="transmembrane region" description="Helical" evidence="1">
    <location>
        <begin position="358"/>
        <end position="384"/>
    </location>
</feature>
<feature type="transmembrane region" description="Helical" evidence="1">
    <location>
        <begin position="240"/>
        <end position="258"/>
    </location>
</feature>
<keyword evidence="1" id="KW-0472">Membrane</keyword>
<dbReference type="InterPro" id="IPR045016">
    <property type="entry name" value="NhaD-like"/>
</dbReference>
<dbReference type="RefSeq" id="WP_197721782.1">
    <property type="nucleotide sequence ID" value="NZ_AP018721.1"/>
</dbReference>
<organism evidence="2 3">
    <name type="scientific">Sulfuritortus calidifontis</name>
    <dbReference type="NCBI Taxonomy" id="1914471"/>
    <lineage>
        <taxon>Bacteria</taxon>
        <taxon>Pseudomonadati</taxon>
        <taxon>Pseudomonadota</taxon>
        <taxon>Betaproteobacteria</taxon>
        <taxon>Nitrosomonadales</taxon>
        <taxon>Thiobacillaceae</taxon>
        <taxon>Sulfuritortus</taxon>
    </lineage>
</organism>
<proteinExistence type="predicted"/>
<feature type="transmembrane region" description="Helical" evidence="1">
    <location>
        <begin position="202"/>
        <end position="220"/>
    </location>
</feature>
<evidence type="ECO:0000313" key="2">
    <source>
        <dbReference type="EMBL" id="TCS72378.1"/>
    </source>
</evidence>
<feature type="transmembrane region" description="Helical" evidence="1">
    <location>
        <begin position="87"/>
        <end position="107"/>
    </location>
</feature>